<keyword evidence="2" id="KW-1185">Reference proteome</keyword>
<name>A0A192H4T4_9LACO</name>
<sequence>MIKASRELLERYDAKFTKLFNHEYWLVIVADYYDKVHTFYLYNKHIKQPLTDSHELARVEMSDKDTYTIMLRDLKVHSNLRIEFRDTRWPVRPESTVLVDRVHGHGSVTE</sequence>
<proteinExistence type="predicted"/>
<dbReference type="RefSeq" id="WP_068280532.1">
    <property type="nucleotide sequence ID" value="NZ_CP014873.1"/>
</dbReference>
<gene>
    <name evidence="1" type="ORF">AYR53_09570</name>
</gene>
<reference evidence="1 2" key="1">
    <citation type="submission" date="2016-03" db="EMBL/GenBank/DDBJ databases">
        <title>Pediococcus and Lactobacillus from brewery environment - whole genome sequencing and assembly.</title>
        <authorList>
            <person name="Behr J."/>
            <person name="Geissler A.J."/>
            <person name="Vogel R.F."/>
        </authorList>
    </citation>
    <scope>NUCLEOTIDE SEQUENCE [LARGE SCALE GENOMIC DNA]</scope>
    <source>
        <strain evidence="1 2">TMW 1.1989</strain>
    </source>
</reference>
<dbReference type="EMBL" id="CP014873">
    <property type="protein sequence ID" value="ANK62986.1"/>
    <property type="molecule type" value="Genomic_DNA"/>
</dbReference>
<dbReference type="Proteomes" id="UP000078582">
    <property type="component" value="Chromosome"/>
</dbReference>
<dbReference type="GeneID" id="42982503"/>
<protein>
    <submittedName>
        <fullName evidence="1">Uncharacterized protein</fullName>
    </submittedName>
</protein>
<dbReference type="OrthoDB" id="2248172at2"/>
<evidence type="ECO:0000313" key="1">
    <source>
        <dbReference type="EMBL" id="ANK62986.1"/>
    </source>
</evidence>
<dbReference type="STRING" id="375175.AYR53_09570"/>
<organism evidence="1 2">
    <name type="scientific">Loigolactobacillus backii</name>
    <dbReference type="NCBI Taxonomy" id="375175"/>
    <lineage>
        <taxon>Bacteria</taxon>
        <taxon>Bacillati</taxon>
        <taxon>Bacillota</taxon>
        <taxon>Bacilli</taxon>
        <taxon>Lactobacillales</taxon>
        <taxon>Lactobacillaceae</taxon>
        <taxon>Loigolactobacillus</taxon>
    </lineage>
</organism>
<evidence type="ECO:0000313" key="2">
    <source>
        <dbReference type="Proteomes" id="UP000078582"/>
    </source>
</evidence>
<dbReference type="AlphaFoldDB" id="A0A192H4T4"/>
<accession>A0A192H4T4</accession>